<feature type="transmembrane region" description="Helical" evidence="6">
    <location>
        <begin position="278"/>
        <end position="297"/>
    </location>
</feature>
<name>A0AAN0WCI3_HEYCO</name>
<feature type="transmembrane region" description="Helical" evidence="6">
    <location>
        <begin position="303"/>
        <end position="326"/>
    </location>
</feature>
<dbReference type="Proteomes" id="UP000032024">
    <property type="component" value="Chromosome"/>
</dbReference>
<keyword evidence="5 6" id="KW-0472">Membrane</keyword>
<evidence type="ECO:0000259" key="7">
    <source>
        <dbReference type="PROSITE" id="PS50850"/>
    </source>
</evidence>
<proteinExistence type="predicted"/>
<dbReference type="CDD" id="cd17339">
    <property type="entry name" value="MFS_NIMT_CynX_like"/>
    <property type="match status" value="1"/>
</dbReference>
<dbReference type="PANTHER" id="PTHR23523">
    <property type="match status" value="1"/>
</dbReference>
<keyword evidence="3 6" id="KW-0812">Transmembrane</keyword>
<evidence type="ECO:0000256" key="5">
    <source>
        <dbReference type="ARBA" id="ARBA00023136"/>
    </source>
</evidence>
<reference evidence="9" key="1">
    <citation type="submission" date="2015-01" db="EMBL/GenBank/DDBJ databases">
        <title>Comparative genome analysis of Bacillus coagulans HM-08, Clostridium butyricum HM-68, Bacillus subtilis HM-66 and Bacillus paralicheniformis BL-09.</title>
        <authorList>
            <person name="Zhang H."/>
        </authorList>
    </citation>
    <scope>NUCLEOTIDE SEQUENCE [LARGE SCALE GENOMIC DNA]</scope>
    <source>
        <strain evidence="9">HM-08</strain>
    </source>
</reference>
<dbReference type="EMBL" id="CP010525">
    <property type="protein sequence ID" value="AJO23144.1"/>
    <property type="molecule type" value="Genomic_DNA"/>
</dbReference>
<gene>
    <name evidence="8" type="ORF">SB48_HM08orf03710</name>
</gene>
<evidence type="ECO:0000256" key="1">
    <source>
        <dbReference type="ARBA" id="ARBA00004651"/>
    </source>
</evidence>
<dbReference type="InterPro" id="IPR036259">
    <property type="entry name" value="MFS_trans_sf"/>
</dbReference>
<dbReference type="GO" id="GO:0005886">
    <property type="term" value="C:plasma membrane"/>
    <property type="evidence" value="ECO:0007669"/>
    <property type="project" value="UniProtKB-SubCell"/>
</dbReference>
<feature type="transmembrane region" description="Helical" evidence="6">
    <location>
        <begin position="249"/>
        <end position="271"/>
    </location>
</feature>
<evidence type="ECO:0000313" key="8">
    <source>
        <dbReference type="EMBL" id="AJO23144.1"/>
    </source>
</evidence>
<dbReference type="PANTHER" id="PTHR23523:SF2">
    <property type="entry name" value="2-NITROIMIDAZOLE TRANSPORTER"/>
    <property type="match status" value="1"/>
</dbReference>
<keyword evidence="4 6" id="KW-1133">Transmembrane helix</keyword>
<dbReference type="PROSITE" id="PS50850">
    <property type="entry name" value="MFS"/>
    <property type="match status" value="1"/>
</dbReference>
<dbReference type="InterPro" id="IPR052524">
    <property type="entry name" value="MFS_Cyanate_Porter"/>
</dbReference>
<feature type="transmembrane region" description="Helical" evidence="6">
    <location>
        <begin position="368"/>
        <end position="389"/>
    </location>
</feature>
<feature type="transmembrane region" description="Helical" evidence="6">
    <location>
        <begin position="346"/>
        <end position="362"/>
    </location>
</feature>
<dbReference type="RefSeq" id="WP_035184978.1">
    <property type="nucleotide sequence ID" value="NZ_CP010525.1"/>
</dbReference>
<feature type="transmembrane region" description="Helical" evidence="6">
    <location>
        <begin position="80"/>
        <end position="98"/>
    </location>
</feature>
<feature type="transmembrane region" description="Helical" evidence="6">
    <location>
        <begin position="104"/>
        <end position="122"/>
    </location>
</feature>
<keyword evidence="9" id="KW-1185">Reference proteome</keyword>
<evidence type="ECO:0000256" key="6">
    <source>
        <dbReference type="SAM" id="Phobius"/>
    </source>
</evidence>
<feature type="transmembrane region" description="Helical" evidence="6">
    <location>
        <begin position="12"/>
        <end position="30"/>
    </location>
</feature>
<dbReference type="InterPro" id="IPR020846">
    <property type="entry name" value="MFS_dom"/>
</dbReference>
<feature type="transmembrane region" description="Helical" evidence="6">
    <location>
        <begin position="166"/>
        <end position="186"/>
    </location>
</feature>
<comment type="subcellular location">
    <subcellularLocation>
        <location evidence="1">Cell membrane</location>
        <topology evidence="1">Multi-pass membrane protein</topology>
    </subcellularLocation>
</comment>
<evidence type="ECO:0000256" key="4">
    <source>
        <dbReference type="ARBA" id="ARBA00022989"/>
    </source>
</evidence>
<feature type="domain" description="Major facilitator superfamily (MFS) profile" evidence="7">
    <location>
        <begin position="13"/>
        <end position="393"/>
    </location>
</feature>
<keyword evidence="2" id="KW-0813">Transport</keyword>
<evidence type="ECO:0000256" key="2">
    <source>
        <dbReference type="ARBA" id="ARBA00022448"/>
    </source>
</evidence>
<dbReference type="SUPFAM" id="SSF103473">
    <property type="entry name" value="MFS general substrate transporter"/>
    <property type="match status" value="1"/>
</dbReference>
<feature type="transmembrane region" description="Helical" evidence="6">
    <location>
        <begin position="207"/>
        <end position="229"/>
    </location>
</feature>
<sequence length="397" mass="42329">MGDQKEKEKVLSGLLVAGVICIAANLRPAITSVGPVIGTIRHSLHMSNAQAGFITTLPLLAFALISPLAPKLASRIGQELTLLLGIVILFIGILARTAGNAAMLYIGTAFIGTGIAIGNVLLPSLIKHRVPAKLGLMTSIYTTVMGGFAALASGVSVPIVNGLGLGWKWGLLFWGIFSILAALVWLPQLREHAKVKFSTHQETPGRSVWLSSLAWQVTLFLGLQSFLFYSTIAWLAEIMVSHGASLVAAGWMVSIMQFVSLPATFMTPIWAERMKNQIPLVFGITIFYLCGLTGLLYGGHMLWMWICIILIGIAQGASISLALAFIGLRSKTATEAANLSGMSQSAGYLVAAAGPFLIGWLYDRAHNWHMPVVVMIICGILMLAAGAGAGRNKYVSK</sequence>
<organism evidence="8 9">
    <name type="scientific">Heyndrickxia coagulans</name>
    <name type="common">Weizmannia coagulans</name>
    <dbReference type="NCBI Taxonomy" id="1398"/>
    <lineage>
        <taxon>Bacteria</taxon>
        <taxon>Bacillati</taxon>
        <taxon>Bacillota</taxon>
        <taxon>Bacilli</taxon>
        <taxon>Bacillales</taxon>
        <taxon>Bacillaceae</taxon>
        <taxon>Heyndrickxia</taxon>
    </lineage>
</organism>
<dbReference type="Pfam" id="PF07690">
    <property type="entry name" value="MFS_1"/>
    <property type="match status" value="1"/>
</dbReference>
<feature type="transmembrane region" description="Helical" evidence="6">
    <location>
        <begin position="134"/>
        <end position="160"/>
    </location>
</feature>
<dbReference type="GO" id="GO:0022857">
    <property type="term" value="F:transmembrane transporter activity"/>
    <property type="evidence" value="ECO:0007669"/>
    <property type="project" value="InterPro"/>
</dbReference>
<dbReference type="Gene3D" id="1.20.1250.20">
    <property type="entry name" value="MFS general substrate transporter like domains"/>
    <property type="match status" value="2"/>
</dbReference>
<evidence type="ECO:0000313" key="9">
    <source>
        <dbReference type="Proteomes" id="UP000032024"/>
    </source>
</evidence>
<evidence type="ECO:0000256" key="3">
    <source>
        <dbReference type="ARBA" id="ARBA00022692"/>
    </source>
</evidence>
<dbReference type="InterPro" id="IPR011701">
    <property type="entry name" value="MFS"/>
</dbReference>
<dbReference type="AlphaFoldDB" id="A0AAN0WCI3"/>
<accession>A0AAN0WCI3</accession>
<protein>
    <submittedName>
        <fullName evidence="8">Major facilitator superfamily protein</fullName>
    </submittedName>
</protein>
<feature type="transmembrane region" description="Helical" evidence="6">
    <location>
        <begin position="50"/>
        <end position="68"/>
    </location>
</feature>